<dbReference type="Proteomes" id="UP000745663">
    <property type="component" value="Unassembled WGS sequence"/>
</dbReference>
<evidence type="ECO:0008006" key="3">
    <source>
        <dbReference type="Google" id="ProtNLM"/>
    </source>
</evidence>
<dbReference type="RefSeq" id="WP_203583911.1">
    <property type="nucleotide sequence ID" value="NZ_JACOPV010000001.1"/>
</dbReference>
<evidence type="ECO:0000313" key="2">
    <source>
        <dbReference type="Proteomes" id="UP000745663"/>
    </source>
</evidence>
<sequence length="123" mass="13486">MANVSYMTITGKKQGLISSGCSGTSNDYSAPSVVGPTRELYRKIVNNSSDGDMAYYSADLVLSILGMTKQVRTAGSVELFIKDPINYRRAYQQAGKTALAFEVLVDYYSVKTIMQIEPPENPQ</sequence>
<proteinExistence type="predicted"/>
<accession>A0ABS2BR57</accession>
<reference evidence="1 2" key="1">
    <citation type="submission" date="2020-08" db="EMBL/GenBank/DDBJ databases">
        <title>Description of novel Pseudomonas species.</title>
        <authorList>
            <person name="Duman M."/>
            <person name="Mulet M."/>
            <person name="Altun S."/>
            <person name="Saticioglu I.B."/>
            <person name="Lalucat J."/>
            <person name="Garcia-Valdes E."/>
        </authorList>
    </citation>
    <scope>NUCLEOTIDE SEQUENCE [LARGE SCALE GENOMIC DNA]</scope>
    <source>
        <strain evidence="1 2">P66</strain>
    </source>
</reference>
<evidence type="ECO:0000313" key="1">
    <source>
        <dbReference type="EMBL" id="MBM5456117.1"/>
    </source>
</evidence>
<comment type="caution">
    <text evidence="1">The sequence shown here is derived from an EMBL/GenBank/DDBJ whole genome shotgun (WGS) entry which is preliminary data.</text>
</comment>
<dbReference type="EMBL" id="JACOPV010000001">
    <property type="protein sequence ID" value="MBM5456117.1"/>
    <property type="molecule type" value="Genomic_DNA"/>
</dbReference>
<gene>
    <name evidence="1" type="ORF">H8F21_00900</name>
</gene>
<name>A0ABS2BR57_9PSED</name>
<keyword evidence="2" id="KW-1185">Reference proteome</keyword>
<organism evidence="1 2">
    <name type="scientific">Pseudomonas arcuscaelestis</name>
    <dbReference type="NCBI Taxonomy" id="2710591"/>
    <lineage>
        <taxon>Bacteria</taxon>
        <taxon>Pseudomonadati</taxon>
        <taxon>Pseudomonadota</taxon>
        <taxon>Gammaproteobacteria</taxon>
        <taxon>Pseudomonadales</taxon>
        <taxon>Pseudomonadaceae</taxon>
        <taxon>Pseudomonas</taxon>
    </lineage>
</organism>
<protein>
    <recommendedName>
        <fullName evidence="3">Type VI secretion system tube protein Hcp</fullName>
    </recommendedName>
</protein>